<name>A0ABR0SD91_9HYPO</name>
<dbReference type="Proteomes" id="UP001338125">
    <property type="component" value="Unassembled WGS sequence"/>
</dbReference>
<organism evidence="1 2">
    <name type="scientific">Cladobotryum mycophilum</name>
    <dbReference type="NCBI Taxonomy" id="491253"/>
    <lineage>
        <taxon>Eukaryota</taxon>
        <taxon>Fungi</taxon>
        <taxon>Dikarya</taxon>
        <taxon>Ascomycota</taxon>
        <taxon>Pezizomycotina</taxon>
        <taxon>Sordariomycetes</taxon>
        <taxon>Hypocreomycetidae</taxon>
        <taxon>Hypocreales</taxon>
        <taxon>Hypocreaceae</taxon>
        <taxon>Cladobotryum</taxon>
    </lineage>
</organism>
<dbReference type="EMBL" id="JAVFKD010000014">
    <property type="protein sequence ID" value="KAK5990130.1"/>
    <property type="molecule type" value="Genomic_DNA"/>
</dbReference>
<reference evidence="1 2" key="1">
    <citation type="submission" date="2024-01" db="EMBL/GenBank/DDBJ databases">
        <title>Complete genome of Cladobotryum mycophilum ATHUM6906.</title>
        <authorList>
            <person name="Christinaki A.C."/>
            <person name="Myridakis A.I."/>
            <person name="Kouvelis V.N."/>
        </authorList>
    </citation>
    <scope>NUCLEOTIDE SEQUENCE [LARGE SCALE GENOMIC DNA]</scope>
    <source>
        <strain evidence="1 2">ATHUM6906</strain>
    </source>
</reference>
<keyword evidence="2" id="KW-1185">Reference proteome</keyword>
<evidence type="ECO:0000313" key="1">
    <source>
        <dbReference type="EMBL" id="KAK5990130.1"/>
    </source>
</evidence>
<comment type="caution">
    <text evidence="1">The sequence shown here is derived from an EMBL/GenBank/DDBJ whole genome shotgun (WGS) entry which is preliminary data.</text>
</comment>
<protein>
    <submittedName>
        <fullName evidence="1">Uncharacterized protein</fullName>
    </submittedName>
</protein>
<proteinExistence type="predicted"/>
<gene>
    <name evidence="1" type="ORF">PT974_08396</name>
</gene>
<evidence type="ECO:0000313" key="2">
    <source>
        <dbReference type="Proteomes" id="UP001338125"/>
    </source>
</evidence>
<dbReference type="PANTHER" id="PTHR39697:SF2">
    <property type="entry name" value="CYANOVIRIN-N DOMAIN-CONTAINING PROTEIN"/>
    <property type="match status" value="1"/>
</dbReference>
<accession>A0ABR0SD91</accession>
<sequence>MDDIASKLCQIEMGFMDDASPPISCQVSEACPTPTRSVFSDATMTSSAPKNVEHHPQEGKTFIIRSHDERKMVIELLNGAPQVESEQAAGAGIAWRCVKRQGWYGFINTVSGAYLGHNARKKLHSKVFHHKADEEFMAERHPDGGYLLLMKQGDGLWQIAIGEDNELVLKEKEGTTWDFIEANNMKVFFDWGEQ</sequence>
<dbReference type="PANTHER" id="PTHR39697">
    <property type="entry name" value="RICIN B LECTIN DOMAIN-CONTAINING PROTEIN-RELATED"/>
    <property type="match status" value="1"/>
</dbReference>